<proteinExistence type="predicted"/>
<evidence type="ECO:0000256" key="1">
    <source>
        <dbReference type="SAM" id="MobiDB-lite"/>
    </source>
</evidence>
<accession>A0ABQ7FBL5</accession>
<gene>
    <name evidence="2" type="ORF">GCU69_24840</name>
</gene>
<dbReference type="PANTHER" id="PTHR12905">
    <property type="entry name" value="METALLOPHOSPHOESTERASE"/>
    <property type="match status" value="1"/>
</dbReference>
<dbReference type="SUPFAM" id="SSF56300">
    <property type="entry name" value="Metallo-dependent phosphatases"/>
    <property type="match status" value="1"/>
</dbReference>
<comment type="caution">
    <text evidence="2">The sequence shown here is derived from an EMBL/GenBank/DDBJ whole genome shotgun (WGS) entry which is preliminary data.</text>
</comment>
<dbReference type="PANTHER" id="PTHR12905:SF0">
    <property type="entry name" value="CALCINEURIN-LIKE PHOSPHOESTERASE DOMAIN-CONTAINING PROTEIN"/>
    <property type="match status" value="1"/>
</dbReference>
<dbReference type="InterPro" id="IPR029052">
    <property type="entry name" value="Metallo-depent_PP-like"/>
</dbReference>
<dbReference type="RefSeq" id="WP_156207200.1">
    <property type="nucleotide sequence ID" value="NZ_WHPN01000367.1"/>
</dbReference>
<evidence type="ECO:0000313" key="2">
    <source>
        <dbReference type="EMBL" id="KAF4406486.1"/>
    </source>
</evidence>
<sequence>MRVHVVSDVHGNSRDLARAGEGADALVCLGDLVLFLDYADHGRGIFPDLFGAENAGRLVELRTARRFAEAREFGARLWDRLLGEAGEAPGGSEGAAGGARGTDGDAEERRRAARHRMIEEAVRKQYAELFAAFPQPTYATYGNVDVPRLWPEYARPGTTVLDGQRVEMGGRVFGFVGGGLRTPMRTPYEIDDETYAEKVAALGEVDVLCSHIPPEVPELCYDTVARRFERGSSALLDAIRSTRPRYALFGHVHQPLSRRMRVGATECVNVGHFAAHGTPWVLEW</sequence>
<dbReference type="CDD" id="cd00838">
    <property type="entry name" value="MPP_superfamily"/>
    <property type="match status" value="2"/>
</dbReference>
<keyword evidence="3" id="KW-1185">Reference proteome</keyword>
<feature type="compositionally biased region" description="Gly residues" evidence="1">
    <location>
        <begin position="88"/>
        <end position="101"/>
    </location>
</feature>
<protein>
    <submittedName>
        <fullName evidence="2">Metallophosphoesterase</fullName>
    </submittedName>
</protein>
<dbReference type="InterPro" id="IPR051693">
    <property type="entry name" value="UPF0046_metallophosphoest"/>
</dbReference>
<organism evidence="2 3">
    <name type="scientific">Streptomyces lycii</name>
    <dbReference type="NCBI Taxonomy" id="2654337"/>
    <lineage>
        <taxon>Bacteria</taxon>
        <taxon>Bacillati</taxon>
        <taxon>Actinomycetota</taxon>
        <taxon>Actinomycetes</taxon>
        <taxon>Kitasatosporales</taxon>
        <taxon>Streptomycetaceae</taxon>
        <taxon>Streptomyces</taxon>
    </lineage>
</organism>
<dbReference type="EMBL" id="WHPN01000367">
    <property type="protein sequence ID" value="KAF4406486.1"/>
    <property type="molecule type" value="Genomic_DNA"/>
</dbReference>
<evidence type="ECO:0000313" key="3">
    <source>
        <dbReference type="Proteomes" id="UP000621266"/>
    </source>
</evidence>
<feature type="region of interest" description="Disordered" evidence="1">
    <location>
        <begin position="88"/>
        <end position="111"/>
    </location>
</feature>
<dbReference type="Proteomes" id="UP000621266">
    <property type="component" value="Unassembled WGS sequence"/>
</dbReference>
<name>A0ABQ7FBL5_9ACTN</name>
<dbReference type="Gene3D" id="3.60.21.10">
    <property type="match status" value="1"/>
</dbReference>
<reference evidence="2 3" key="1">
    <citation type="submission" date="2019-10" db="EMBL/GenBank/DDBJ databases">
        <title>Streptomyces tenebrisbrunneis sp.nov., an endogenous actinomycete isolated from of Lycium ruthenicum.</title>
        <authorList>
            <person name="Ma L."/>
        </authorList>
    </citation>
    <scope>NUCLEOTIDE SEQUENCE [LARGE SCALE GENOMIC DNA]</scope>
    <source>
        <strain evidence="2 3">TRM 66187</strain>
    </source>
</reference>